<keyword evidence="2" id="KW-0240">DNA-directed RNA polymerase</keyword>
<evidence type="ECO:0000256" key="3">
    <source>
        <dbReference type="ARBA" id="ARBA00022679"/>
    </source>
</evidence>
<dbReference type="Gene3D" id="1.10.10.60">
    <property type="entry name" value="Homeodomain-like"/>
    <property type="match status" value="1"/>
</dbReference>
<dbReference type="Pfam" id="PF04963">
    <property type="entry name" value="Sigma54_CBD"/>
    <property type="match status" value="1"/>
</dbReference>
<dbReference type="PANTHER" id="PTHR32248">
    <property type="entry name" value="RNA POLYMERASE SIGMA-54 FACTOR"/>
    <property type="match status" value="1"/>
</dbReference>
<organism evidence="11 12">
    <name type="scientific">Romboutsia faecis</name>
    <dbReference type="NCBI Taxonomy" id="2764597"/>
    <lineage>
        <taxon>Bacteria</taxon>
        <taxon>Bacillati</taxon>
        <taxon>Bacillota</taxon>
        <taxon>Clostridia</taxon>
        <taxon>Peptostreptococcales</taxon>
        <taxon>Peptostreptococcaceae</taxon>
        <taxon>Romboutsia</taxon>
    </lineage>
</organism>
<dbReference type="EMBL" id="JACRWE010000004">
    <property type="protein sequence ID" value="MBC5997076.1"/>
    <property type="molecule type" value="Genomic_DNA"/>
</dbReference>
<name>A0ABR7JQ83_9FIRM</name>
<dbReference type="InterPro" id="IPR038709">
    <property type="entry name" value="RpoN_core-bd_sf"/>
</dbReference>
<keyword evidence="5" id="KW-0805">Transcription regulation</keyword>
<dbReference type="Gene3D" id="1.10.10.1330">
    <property type="entry name" value="RNA polymerase sigma-54 factor, core-binding domain"/>
    <property type="match status" value="1"/>
</dbReference>
<evidence type="ECO:0000256" key="2">
    <source>
        <dbReference type="ARBA" id="ARBA00022478"/>
    </source>
</evidence>
<evidence type="ECO:0000256" key="7">
    <source>
        <dbReference type="ARBA" id="ARBA00023125"/>
    </source>
</evidence>
<dbReference type="PROSITE" id="PS50044">
    <property type="entry name" value="SIGMA54_3"/>
    <property type="match status" value="1"/>
</dbReference>
<dbReference type="Pfam" id="PF04552">
    <property type="entry name" value="Sigma54_DBD"/>
    <property type="match status" value="1"/>
</dbReference>
<feature type="domain" description="RNA polymerase sigma factor 54 core-binding" evidence="10">
    <location>
        <begin position="87"/>
        <end position="276"/>
    </location>
</feature>
<protein>
    <submittedName>
        <fullName evidence="11">RNA polymerase factor sigma-54</fullName>
    </submittedName>
</protein>
<dbReference type="PROSITE" id="PS00718">
    <property type="entry name" value="SIGMA54_2"/>
    <property type="match status" value="1"/>
</dbReference>
<keyword evidence="3" id="KW-0808">Transferase</keyword>
<dbReference type="Pfam" id="PF00309">
    <property type="entry name" value="Sigma54_AID"/>
    <property type="match status" value="1"/>
</dbReference>
<keyword evidence="4" id="KW-0548">Nucleotidyltransferase</keyword>
<keyword evidence="12" id="KW-1185">Reference proteome</keyword>
<evidence type="ECO:0000256" key="8">
    <source>
        <dbReference type="ARBA" id="ARBA00023163"/>
    </source>
</evidence>
<keyword evidence="6" id="KW-0731">Sigma factor</keyword>
<evidence type="ECO:0000256" key="6">
    <source>
        <dbReference type="ARBA" id="ARBA00023082"/>
    </source>
</evidence>
<dbReference type="PROSITE" id="PS00717">
    <property type="entry name" value="SIGMA54_1"/>
    <property type="match status" value="1"/>
</dbReference>
<proteinExistence type="inferred from homology"/>
<dbReference type="InterPro" id="IPR000394">
    <property type="entry name" value="RNA_pol_sigma_54"/>
</dbReference>
<dbReference type="NCBIfam" id="TIGR02395">
    <property type="entry name" value="rpoN_sigma"/>
    <property type="match status" value="1"/>
</dbReference>
<keyword evidence="7" id="KW-0238">DNA-binding</keyword>
<evidence type="ECO:0000256" key="1">
    <source>
        <dbReference type="ARBA" id="ARBA00008798"/>
    </source>
</evidence>
<accession>A0ABR7JQ83</accession>
<evidence type="ECO:0000256" key="5">
    <source>
        <dbReference type="ARBA" id="ARBA00023015"/>
    </source>
</evidence>
<evidence type="ECO:0000259" key="9">
    <source>
        <dbReference type="Pfam" id="PF04552"/>
    </source>
</evidence>
<evidence type="ECO:0000313" key="11">
    <source>
        <dbReference type="EMBL" id="MBC5997076.1"/>
    </source>
</evidence>
<dbReference type="InterPro" id="IPR007046">
    <property type="entry name" value="RNA_pol_sigma_54_core-bd"/>
</dbReference>
<comment type="similarity">
    <text evidence="1">Belongs to the sigma-54 factor family.</text>
</comment>
<reference evidence="11 12" key="1">
    <citation type="submission" date="2020-08" db="EMBL/GenBank/DDBJ databases">
        <authorList>
            <person name="Liu C."/>
            <person name="Sun Q."/>
        </authorList>
    </citation>
    <scope>NUCLEOTIDE SEQUENCE [LARGE SCALE GENOMIC DNA]</scope>
    <source>
        <strain evidence="11 12">NSJ-18</strain>
    </source>
</reference>
<dbReference type="InterPro" id="IPR007634">
    <property type="entry name" value="RNA_pol_sigma_54_DNA-bd"/>
</dbReference>
<keyword evidence="8" id="KW-0804">Transcription</keyword>
<dbReference type="RefSeq" id="WP_153972194.1">
    <property type="nucleotide sequence ID" value="NZ_JACRWE010000004.1"/>
</dbReference>
<dbReference type="Proteomes" id="UP000609849">
    <property type="component" value="Unassembled WGS sequence"/>
</dbReference>
<evidence type="ECO:0000259" key="10">
    <source>
        <dbReference type="Pfam" id="PF04963"/>
    </source>
</evidence>
<sequence>MNFNNGIELTQSQKLIMTANLRQSLEVLNMNRMELESEIVKELESNPLLDAEKNSEINWEQYIKDMENSRSFNRFENVFNGDSEVNLENIIKSNSNIYDDLKFQISLYKLDNLERMVCEYIIDSLDEDGYLNISDYEIIESLNIDVETFEECMHKVQNLEPSGVAARNLEECLIIQINNHGIFDEILESIIKQDLKLIASNKYKDICKKYKITLQECKRFAELIKDLNPKPCEGYFNSSKESIYVQPDVIVEKIEDEFIAYLNERDSYKLKINNFYKEVLKNSQADKDAKDFIKERLNSALSLIKNIDSRKSTILKIAEIILKKQEGFFNKGAKYINPMTMKEVAEELSCHESTISRGVNGKYMLTPFGTYEFKYFFNSSLENDNNEAISSASIKNMIRDKIKAEKKDKPLSDDKIAKLLKEEGINVARRTVAKYREELGILSSSKRKK</sequence>
<feature type="domain" description="RNA polymerase sigma factor 54 DNA-binding" evidence="9">
    <location>
        <begin position="291"/>
        <end position="449"/>
    </location>
</feature>
<dbReference type="PIRSF" id="PIRSF000774">
    <property type="entry name" value="RpoN"/>
    <property type="match status" value="1"/>
</dbReference>
<evidence type="ECO:0000256" key="4">
    <source>
        <dbReference type="ARBA" id="ARBA00022695"/>
    </source>
</evidence>
<dbReference type="PRINTS" id="PR00045">
    <property type="entry name" value="SIGMA54FCT"/>
</dbReference>
<gene>
    <name evidence="11" type="primary">rpoN</name>
    <name evidence="11" type="ORF">H8923_09905</name>
</gene>
<comment type="caution">
    <text evidence="11">The sequence shown here is derived from an EMBL/GenBank/DDBJ whole genome shotgun (WGS) entry which is preliminary data.</text>
</comment>
<dbReference type="PANTHER" id="PTHR32248:SF4">
    <property type="entry name" value="RNA POLYMERASE SIGMA-54 FACTOR"/>
    <property type="match status" value="1"/>
</dbReference>
<evidence type="ECO:0000313" key="12">
    <source>
        <dbReference type="Proteomes" id="UP000609849"/>
    </source>
</evidence>